<proteinExistence type="predicted"/>
<dbReference type="STRING" id="118168.MC7420_2750"/>
<dbReference type="Proteomes" id="UP000003835">
    <property type="component" value="Unassembled WGS sequence"/>
</dbReference>
<accession>B4W3P7</accession>
<sequence>MLRQSYQQSLLPDVGLALNGDLVCIGTAQDALFEGAKEDSISFELVWEDGKKGIWRFNYDQEADVIALSSPKTASDVYKFSLFSDKFHYIQAERIGSRTYTE</sequence>
<name>B4W3P7_9CYAN</name>
<evidence type="ECO:0000313" key="2">
    <source>
        <dbReference type="Proteomes" id="UP000003835"/>
    </source>
</evidence>
<dbReference type="eggNOG" id="COG4938">
    <property type="taxonomic scope" value="Bacteria"/>
</dbReference>
<gene>
    <name evidence="1" type="ORF">MC7420_2750</name>
</gene>
<dbReference type="EMBL" id="DS989875">
    <property type="protein sequence ID" value="EDX71189.1"/>
    <property type="molecule type" value="Genomic_DNA"/>
</dbReference>
<dbReference type="AlphaFoldDB" id="B4W3P7"/>
<organism evidence="1 2">
    <name type="scientific">Coleofasciculus chthonoplastes PCC 7420</name>
    <dbReference type="NCBI Taxonomy" id="118168"/>
    <lineage>
        <taxon>Bacteria</taxon>
        <taxon>Bacillati</taxon>
        <taxon>Cyanobacteriota</taxon>
        <taxon>Cyanophyceae</taxon>
        <taxon>Coleofasciculales</taxon>
        <taxon>Coleofasciculaceae</taxon>
        <taxon>Coleofasciculus</taxon>
    </lineage>
</organism>
<dbReference type="HOGENOM" id="CLU_2272574_0_0_3"/>
<reference evidence="1 2" key="1">
    <citation type="submission" date="2008-07" db="EMBL/GenBank/DDBJ databases">
        <authorList>
            <person name="Tandeau de Marsac N."/>
            <person name="Ferriera S."/>
            <person name="Johnson J."/>
            <person name="Kravitz S."/>
            <person name="Beeson K."/>
            <person name="Sutton G."/>
            <person name="Rogers Y.-H."/>
            <person name="Friedman R."/>
            <person name="Frazier M."/>
            <person name="Venter J.C."/>
        </authorList>
    </citation>
    <scope>NUCLEOTIDE SEQUENCE [LARGE SCALE GENOMIC DNA]</scope>
    <source>
        <strain evidence="1 2">PCC 7420</strain>
    </source>
</reference>
<keyword evidence="2" id="KW-1185">Reference proteome</keyword>
<protein>
    <submittedName>
        <fullName evidence="1">Uncharacterized protein</fullName>
    </submittedName>
</protein>
<evidence type="ECO:0000313" key="1">
    <source>
        <dbReference type="EMBL" id="EDX71189.1"/>
    </source>
</evidence>